<dbReference type="Proteomes" id="UP000662888">
    <property type="component" value="Chromosome"/>
</dbReference>
<gene>
    <name evidence="1" type="ORF">IV454_29635</name>
</gene>
<evidence type="ECO:0000313" key="1">
    <source>
        <dbReference type="EMBL" id="QPI49545.1"/>
    </source>
</evidence>
<name>A0AA48WBI6_9BURK</name>
<sequence length="137" mass="15076">MSWDVFVCKFSRTYTHVDQIGNDESCLPMGSRAEIQAAISALFAGAGWRDPAWGDYQGPAGSVGFNLSDDDPLNSIMLHVRASAAIVAPSMEWCLRHGWQAMGTSAGTFLEQSPVPEQGLRQWMAYRDKIPGQRQDP</sequence>
<keyword evidence="2" id="KW-1185">Reference proteome</keyword>
<reference evidence="1 2" key="1">
    <citation type="submission" date="2020-11" db="EMBL/GenBank/DDBJ databases">
        <authorList>
            <person name="Sun Q."/>
        </authorList>
    </citation>
    <scope>NUCLEOTIDE SEQUENCE [LARGE SCALE GENOMIC DNA]</scope>
    <source>
        <strain evidence="1 2">P8398</strain>
    </source>
</reference>
<protein>
    <submittedName>
        <fullName evidence="1">Uncharacterized protein</fullName>
    </submittedName>
</protein>
<accession>A0AA48WBI6</accession>
<dbReference type="EMBL" id="CP065053">
    <property type="protein sequence ID" value="QPI49545.1"/>
    <property type="molecule type" value="Genomic_DNA"/>
</dbReference>
<evidence type="ECO:0000313" key="2">
    <source>
        <dbReference type="Proteomes" id="UP000662888"/>
    </source>
</evidence>
<dbReference type="RefSeq" id="WP_206089215.1">
    <property type="nucleotide sequence ID" value="NZ_CP065053.1"/>
</dbReference>
<proteinExistence type="predicted"/>
<organism evidence="1 2">
    <name type="scientific">Massilia antarctica</name>
    <dbReference type="NCBI Taxonomy" id="2765360"/>
    <lineage>
        <taxon>Bacteria</taxon>
        <taxon>Pseudomonadati</taxon>
        <taxon>Pseudomonadota</taxon>
        <taxon>Betaproteobacteria</taxon>
        <taxon>Burkholderiales</taxon>
        <taxon>Oxalobacteraceae</taxon>
        <taxon>Telluria group</taxon>
        <taxon>Massilia</taxon>
    </lineage>
</organism>